<sequence>MRRAVGKFILAAALTLPVSAWGEPRTYEGSEAAALRCANTLALTAVALSAAELIGEAEKQVMLGVTVRILDRHVSGTWPQKRAAMEVMRDRRSVPDTLEDYRKNAVRCLAQFPIN</sequence>
<dbReference type="EMBL" id="FNBP01000003">
    <property type="protein sequence ID" value="SDF73208.1"/>
    <property type="molecule type" value="Genomic_DNA"/>
</dbReference>
<evidence type="ECO:0008006" key="4">
    <source>
        <dbReference type="Google" id="ProtNLM"/>
    </source>
</evidence>
<feature type="signal peptide" evidence="1">
    <location>
        <begin position="1"/>
        <end position="22"/>
    </location>
</feature>
<dbReference type="STRING" id="218672.SAMN04489759_10317"/>
<evidence type="ECO:0000313" key="3">
    <source>
        <dbReference type="Proteomes" id="UP000199399"/>
    </source>
</evidence>
<dbReference type="Proteomes" id="UP000199399">
    <property type="component" value="Unassembled WGS sequence"/>
</dbReference>
<reference evidence="3" key="1">
    <citation type="submission" date="2016-10" db="EMBL/GenBank/DDBJ databases">
        <authorList>
            <person name="Varghese N."/>
            <person name="Submissions S."/>
        </authorList>
    </citation>
    <scope>NUCLEOTIDE SEQUENCE [LARGE SCALE GENOMIC DNA]</scope>
    <source>
        <strain evidence="3">DSM 16477</strain>
    </source>
</reference>
<keyword evidence="3" id="KW-1185">Reference proteome</keyword>
<organism evidence="2 3">
    <name type="scientific">Sulfitobacter delicatus</name>
    <dbReference type="NCBI Taxonomy" id="218672"/>
    <lineage>
        <taxon>Bacteria</taxon>
        <taxon>Pseudomonadati</taxon>
        <taxon>Pseudomonadota</taxon>
        <taxon>Alphaproteobacteria</taxon>
        <taxon>Rhodobacterales</taxon>
        <taxon>Roseobacteraceae</taxon>
        <taxon>Sulfitobacter</taxon>
    </lineage>
</organism>
<gene>
    <name evidence="2" type="ORF">SAMN04489759_10317</name>
</gene>
<name>A0A1G7NGK3_9RHOB</name>
<accession>A0A1G7NGK3</accession>
<dbReference type="RefSeq" id="WP_244153616.1">
    <property type="nucleotide sequence ID" value="NZ_FNBP01000003.1"/>
</dbReference>
<evidence type="ECO:0000313" key="2">
    <source>
        <dbReference type="EMBL" id="SDF73208.1"/>
    </source>
</evidence>
<evidence type="ECO:0000256" key="1">
    <source>
        <dbReference type="SAM" id="SignalP"/>
    </source>
</evidence>
<proteinExistence type="predicted"/>
<feature type="chain" id="PRO_5011724082" description="Rap1a immunity protein domain-containing protein" evidence="1">
    <location>
        <begin position="23"/>
        <end position="115"/>
    </location>
</feature>
<keyword evidence="1" id="KW-0732">Signal</keyword>
<dbReference type="AlphaFoldDB" id="A0A1G7NGK3"/>
<protein>
    <recommendedName>
        <fullName evidence="4">Rap1a immunity protein domain-containing protein</fullName>
    </recommendedName>
</protein>